<evidence type="ECO:0000313" key="9">
    <source>
        <dbReference type="WBParaSite" id="HDID_0000170101-mRNA-1"/>
    </source>
</evidence>
<evidence type="ECO:0000259" key="7">
    <source>
        <dbReference type="PROSITE" id="PS50835"/>
    </source>
</evidence>
<sequence length="810" mass="88512">LKFNKISPRHAGMYMCKAEAPNPVYRAPSPTDQLIFSTPKNDPFSSSNHDGISTSPNPFDPSTDNGINTEFLIQVQPIRLIVISVPQMLPGSPRLIDISPPTSPPPLDSWSRTLKSRARQKRNNDNQAYVYKPVAKEGEKMVLECAARGNPPPKLIWFKGGGGSSLPRPKGLSSKDEVTFDALIKEALTYLPLTEAMKYLGTKIAEEGQLFPAIVESSADFNISDVKPLTEVDIASLMPKEPDFKGTKLGRFAVVSGLKKDDKGLPLIAISRLSVDKLGVSDATRYTCLAQLNMEQLGGRGNKTAIGSLLPAIILMPQFIAAGTKLFATGYPGENATLTCEALGGLHMNGGFNLTLLRGSGLKELAEQAITAKGTVAPPTFISNSAVESSDYLDERPEFSFSKSIEVISNKTNDRYRLTSGPDPRNPYAAMVRLTITDLRPEDNNYYVCMARSGENWVAYAPSPEDSLGRLSVWFAPPKAGPPPLEDSSESSSRKSTGEREGKWEVRYGLAHKPSRLECRALGQPPPHWTWTGPAIRNPIEPVSAGEVMEAEEYTVRVYQLGEDSVSELILPAAYWSYGIFGSYSCTAENRLGSATGYVRLKLATHPLRPNVTACTVEPTIVVLCVAPPDETGGLPLTHYELRIQPGPTDRFHGPFAYLSGRRFIHLPDLMPNHFYRFALSAVTSAGRGPNTYIEAIQNKVTPLGTWTVFDVSSQDAVRPTPNGMEGMYRIKSLQPGTSYEVDLVGQNSVGQSNPYVVVFRTSDLLGTSGKLLGEPKSQFLHGNGGNRMLANWILLLVLSLMRLHNWLLL</sequence>
<dbReference type="AlphaFoldDB" id="A0A158QCM6"/>
<dbReference type="InterPro" id="IPR003961">
    <property type="entry name" value="FN3_dom"/>
</dbReference>
<evidence type="ECO:0000256" key="3">
    <source>
        <dbReference type="ARBA" id="ARBA00023157"/>
    </source>
</evidence>
<proteinExistence type="predicted"/>
<keyword evidence="2" id="KW-0472">Membrane</keyword>
<dbReference type="GO" id="GO:0050839">
    <property type="term" value="F:cell adhesion molecule binding"/>
    <property type="evidence" value="ECO:0007669"/>
    <property type="project" value="TreeGrafter"/>
</dbReference>
<dbReference type="SMART" id="SM00409">
    <property type="entry name" value="IG"/>
    <property type="match status" value="3"/>
</dbReference>
<keyword evidence="4" id="KW-0325">Glycoprotein</keyword>
<dbReference type="InterPro" id="IPR036116">
    <property type="entry name" value="FN3_sf"/>
</dbReference>
<dbReference type="SUPFAM" id="SSF48726">
    <property type="entry name" value="Immunoglobulin"/>
    <property type="match status" value="3"/>
</dbReference>
<dbReference type="PROSITE" id="PS50853">
    <property type="entry name" value="FN3"/>
    <property type="match status" value="1"/>
</dbReference>
<feature type="region of interest" description="Disordered" evidence="6">
    <location>
        <begin position="40"/>
        <end position="59"/>
    </location>
</feature>
<feature type="domain" description="Ig-like" evidence="7">
    <location>
        <begin position="100"/>
        <end position="298"/>
    </location>
</feature>
<dbReference type="PROSITE" id="PS50835">
    <property type="entry name" value="IG_LIKE"/>
    <property type="match status" value="3"/>
</dbReference>
<dbReference type="InterPro" id="IPR051275">
    <property type="entry name" value="Cell_adhesion_signaling"/>
</dbReference>
<accession>A0A158QCM6</accession>
<feature type="domain" description="Fibronectin type-III" evidence="8">
    <location>
        <begin position="606"/>
        <end position="705"/>
    </location>
</feature>
<evidence type="ECO:0000259" key="8">
    <source>
        <dbReference type="PROSITE" id="PS50853"/>
    </source>
</evidence>
<evidence type="ECO:0000256" key="5">
    <source>
        <dbReference type="ARBA" id="ARBA00023319"/>
    </source>
</evidence>
<keyword evidence="5" id="KW-0393">Immunoglobulin domain</keyword>
<organism evidence="9">
    <name type="scientific">Hymenolepis diminuta</name>
    <name type="common">Rat tapeworm</name>
    <dbReference type="NCBI Taxonomy" id="6216"/>
    <lineage>
        <taxon>Eukaryota</taxon>
        <taxon>Metazoa</taxon>
        <taxon>Spiralia</taxon>
        <taxon>Lophotrochozoa</taxon>
        <taxon>Platyhelminthes</taxon>
        <taxon>Cestoda</taxon>
        <taxon>Eucestoda</taxon>
        <taxon>Cyclophyllidea</taxon>
        <taxon>Hymenolepididae</taxon>
        <taxon>Hymenolepis</taxon>
    </lineage>
</organism>
<feature type="domain" description="Ig-like" evidence="7">
    <location>
        <begin position="311"/>
        <end position="469"/>
    </location>
</feature>
<evidence type="ECO:0000256" key="4">
    <source>
        <dbReference type="ARBA" id="ARBA00023180"/>
    </source>
</evidence>
<name>A0A158QCM6_HYMDI</name>
<dbReference type="PANTHER" id="PTHR11640:SF156">
    <property type="entry name" value="HEPARAN SULFATE PROTEOGLYCAN 2"/>
    <property type="match status" value="1"/>
</dbReference>
<dbReference type="GO" id="GO:0005886">
    <property type="term" value="C:plasma membrane"/>
    <property type="evidence" value="ECO:0007669"/>
    <property type="project" value="TreeGrafter"/>
</dbReference>
<dbReference type="InterPro" id="IPR003599">
    <property type="entry name" value="Ig_sub"/>
</dbReference>
<dbReference type="Gene3D" id="2.60.40.10">
    <property type="entry name" value="Immunoglobulins"/>
    <property type="match status" value="4"/>
</dbReference>
<protein>
    <submittedName>
        <fullName evidence="9">Ig-like domain-containing protein</fullName>
    </submittedName>
</protein>
<reference evidence="9" key="1">
    <citation type="submission" date="2016-04" db="UniProtKB">
        <authorList>
            <consortium name="WormBaseParasite"/>
        </authorList>
    </citation>
    <scope>IDENTIFICATION</scope>
</reference>
<dbReference type="PANTHER" id="PTHR11640">
    <property type="entry name" value="NEPHRIN"/>
    <property type="match status" value="1"/>
</dbReference>
<dbReference type="InterPro" id="IPR036179">
    <property type="entry name" value="Ig-like_dom_sf"/>
</dbReference>
<dbReference type="InterPro" id="IPR007110">
    <property type="entry name" value="Ig-like_dom"/>
</dbReference>
<dbReference type="GO" id="GO:0098609">
    <property type="term" value="P:cell-cell adhesion"/>
    <property type="evidence" value="ECO:0007669"/>
    <property type="project" value="TreeGrafter"/>
</dbReference>
<keyword evidence="3" id="KW-1015">Disulfide bond</keyword>
<feature type="region of interest" description="Disordered" evidence="6">
    <location>
        <begin position="479"/>
        <end position="500"/>
    </location>
</feature>
<feature type="domain" description="Ig-like" evidence="7">
    <location>
        <begin position="483"/>
        <end position="604"/>
    </location>
</feature>
<dbReference type="CDD" id="cd00063">
    <property type="entry name" value="FN3"/>
    <property type="match status" value="1"/>
</dbReference>
<evidence type="ECO:0000256" key="1">
    <source>
        <dbReference type="ARBA" id="ARBA00004479"/>
    </source>
</evidence>
<evidence type="ECO:0000256" key="2">
    <source>
        <dbReference type="ARBA" id="ARBA00023136"/>
    </source>
</evidence>
<dbReference type="InterPro" id="IPR013783">
    <property type="entry name" value="Ig-like_fold"/>
</dbReference>
<evidence type="ECO:0000256" key="6">
    <source>
        <dbReference type="SAM" id="MobiDB-lite"/>
    </source>
</evidence>
<dbReference type="GO" id="GO:0005911">
    <property type="term" value="C:cell-cell junction"/>
    <property type="evidence" value="ECO:0007669"/>
    <property type="project" value="TreeGrafter"/>
</dbReference>
<comment type="subcellular location">
    <subcellularLocation>
        <location evidence="1">Membrane</location>
        <topology evidence="1">Single-pass type I membrane protein</topology>
    </subcellularLocation>
</comment>
<dbReference type="SUPFAM" id="SSF49265">
    <property type="entry name" value="Fibronectin type III"/>
    <property type="match status" value="2"/>
</dbReference>
<dbReference type="WBParaSite" id="HDID_0000170101-mRNA-1">
    <property type="protein sequence ID" value="HDID_0000170101-mRNA-1"/>
    <property type="gene ID" value="HDID_0000170101"/>
</dbReference>
<dbReference type="STRING" id="6216.A0A158QCM6"/>